<comment type="caution">
    <text evidence="3">The sequence shown here is derived from an EMBL/GenBank/DDBJ whole genome shotgun (WGS) entry which is preliminary data.</text>
</comment>
<dbReference type="Proteomes" id="UP000603912">
    <property type="component" value="Unassembled WGS sequence"/>
</dbReference>
<reference evidence="3" key="2">
    <citation type="submission" date="2020-09" db="EMBL/GenBank/DDBJ databases">
        <authorList>
            <person name="Sun Q."/>
            <person name="Zhou Y."/>
        </authorList>
    </citation>
    <scope>NUCLEOTIDE SEQUENCE</scope>
    <source>
        <strain evidence="3">CGMCC 1.12214</strain>
    </source>
</reference>
<feature type="signal peptide" evidence="1">
    <location>
        <begin position="1"/>
        <end position="29"/>
    </location>
</feature>
<gene>
    <name evidence="3" type="ORF">GCM10007036_22440</name>
</gene>
<evidence type="ECO:0000313" key="3">
    <source>
        <dbReference type="EMBL" id="GGH19494.1"/>
    </source>
</evidence>
<feature type="domain" description="SsuA/THI5-like" evidence="2">
    <location>
        <begin position="57"/>
        <end position="245"/>
    </location>
</feature>
<dbReference type="SUPFAM" id="SSF53850">
    <property type="entry name" value="Periplasmic binding protein-like II"/>
    <property type="match status" value="1"/>
</dbReference>
<proteinExistence type="predicted"/>
<reference evidence="3" key="1">
    <citation type="journal article" date="2014" name="Int. J. Syst. Evol. Microbiol.">
        <title>Complete genome sequence of Corynebacterium casei LMG S-19264T (=DSM 44701T), isolated from a smear-ripened cheese.</title>
        <authorList>
            <consortium name="US DOE Joint Genome Institute (JGI-PGF)"/>
            <person name="Walter F."/>
            <person name="Albersmeier A."/>
            <person name="Kalinowski J."/>
            <person name="Ruckert C."/>
        </authorList>
    </citation>
    <scope>NUCLEOTIDE SEQUENCE</scope>
    <source>
        <strain evidence="3">CGMCC 1.12214</strain>
    </source>
</reference>
<dbReference type="AlphaFoldDB" id="A0A917I759"/>
<protein>
    <submittedName>
        <fullName evidence="3">Nitrate ABC transporter substrate-binding protein</fullName>
    </submittedName>
</protein>
<sequence>MHAMTFLSLIKGALAGACLTGALIAPAVAQTTKVRVALGDTISVETLAYVVALERAKDRGVDYELTSFAKEDLAIQAVVNGQADLGIGTPYAVAQKSKAPLRGVFQVTRLVFFPVAEKSIKTWKDLDGQPMTFHARGTGTEAIGNILAERNGIKFGQRNYVAGSENRVIAMMNGQIKATILDLANKNLLMSKAGDRFTVLPGLDEKASDEILFVKSDWMAQNAQKVDVIVEEFARFWSELAANPAVADQERQKRGLLKDVPKELLADVTKFYAEAVQNGVFDKTGGSPTAIKADFVFYTQAGQMTGKPEELKVEDFWDFGPLERARKKIGS</sequence>
<evidence type="ECO:0000259" key="2">
    <source>
        <dbReference type="Pfam" id="PF09084"/>
    </source>
</evidence>
<accession>A0A917I759</accession>
<name>A0A917I759_9HYPH</name>
<dbReference type="InterPro" id="IPR015168">
    <property type="entry name" value="SsuA/THI5"/>
</dbReference>
<dbReference type="Gene3D" id="3.40.190.10">
    <property type="entry name" value="Periplasmic binding protein-like II"/>
    <property type="match status" value="2"/>
</dbReference>
<dbReference type="Pfam" id="PF09084">
    <property type="entry name" value="NMT1"/>
    <property type="match status" value="1"/>
</dbReference>
<feature type="chain" id="PRO_5037617838" evidence="1">
    <location>
        <begin position="30"/>
        <end position="331"/>
    </location>
</feature>
<evidence type="ECO:0000313" key="4">
    <source>
        <dbReference type="Proteomes" id="UP000603912"/>
    </source>
</evidence>
<keyword evidence="4" id="KW-1185">Reference proteome</keyword>
<organism evidence="3 4">
    <name type="scientific">Alsobacter metallidurans</name>
    <dbReference type="NCBI Taxonomy" id="340221"/>
    <lineage>
        <taxon>Bacteria</taxon>
        <taxon>Pseudomonadati</taxon>
        <taxon>Pseudomonadota</taxon>
        <taxon>Alphaproteobacteria</taxon>
        <taxon>Hyphomicrobiales</taxon>
        <taxon>Alsobacteraceae</taxon>
        <taxon>Alsobacter</taxon>
    </lineage>
</organism>
<evidence type="ECO:0000256" key="1">
    <source>
        <dbReference type="SAM" id="SignalP"/>
    </source>
</evidence>
<dbReference type="EMBL" id="BMES01000002">
    <property type="protein sequence ID" value="GGH19494.1"/>
    <property type="molecule type" value="Genomic_DNA"/>
</dbReference>
<dbReference type="PANTHER" id="PTHR30024">
    <property type="entry name" value="ALIPHATIC SULFONATES-BINDING PROTEIN-RELATED"/>
    <property type="match status" value="1"/>
</dbReference>
<keyword evidence="1" id="KW-0732">Signal</keyword>